<name>A0A9P4HZQ3_9PEZI</name>
<keyword evidence="3" id="KW-1185">Reference proteome</keyword>
<dbReference type="Proteomes" id="UP000799776">
    <property type="component" value="Unassembled WGS sequence"/>
</dbReference>
<dbReference type="EMBL" id="ML978711">
    <property type="protein sequence ID" value="KAF2092271.1"/>
    <property type="molecule type" value="Genomic_DNA"/>
</dbReference>
<gene>
    <name evidence="2" type="ORF">K490DRAFT_53404</name>
</gene>
<dbReference type="AlphaFoldDB" id="A0A9P4HZQ3"/>
<organism evidence="2 3">
    <name type="scientific">Saccharata proteae CBS 121410</name>
    <dbReference type="NCBI Taxonomy" id="1314787"/>
    <lineage>
        <taxon>Eukaryota</taxon>
        <taxon>Fungi</taxon>
        <taxon>Dikarya</taxon>
        <taxon>Ascomycota</taxon>
        <taxon>Pezizomycotina</taxon>
        <taxon>Dothideomycetes</taxon>
        <taxon>Dothideomycetes incertae sedis</taxon>
        <taxon>Botryosphaeriales</taxon>
        <taxon>Saccharataceae</taxon>
        <taxon>Saccharata</taxon>
    </lineage>
</organism>
<evidence type="ECO:0000313" key="3">
    <source>
        <dbReference type="Proteomes" id="UP000799776"/>
    </source>
</evidence>
<feature type="compositionally biased region" description="Low complexity" evidence="1">
    <location>
        <begin position="443"/>
        <end position="468"/>
    </location>
</feature>
<feature type="region of interest" description="Disordered" evidence="1">
    <location>
        <begin position="357"/>
        <end position="524"/>
    </location>
</feature>
<feature type="compositionally biased region" description="Polar residues" evidence="1">
    <location>
        <begin position="305"/>
        <end position="321"/>
    </location>
</feature>
<feature type="region of interest" description="Disordered" evidence="1">
    <location>
        <begin position="298"/>
        <end position="332"/>
    </location>
</feature>
<reference evidence="2" key="1">
    <citation type="journal article" date="2020" name="Stud. Mycol.">
        <title>101 Dothideomycetes genomes: a test case for predicting lifestyles and emergence of pathogens.</title>
        <authorList>
            <person name="Haridas S."/>
            <person name="Albert R."/>
            <person name="Binder M."/>
            <person name="Bloem J."/>
            <person name="Labutti K."/>
            <person name="Salamov A."/>
            <person name="Andreopoulos B."/>
            <person name="Baker S."/>
            <person name="Barry K."/>
            <person name="Bills G."/>
            <person name="Bluhm B."/>
            <person name="Cannon C."/>
            <person name="Castanera R."/>
            <person name="Culley D."/>
            <person name="Daum C."/>
            <person name="Ezra D."/>
            <person name="Gonzalez J."/>
            <person name="Henrissat B."/>
            <person name="Kuo A."/>
            <person name="Liang C."/>
            <person name="Lipzen A."/>
            <person name="Lutzoni F."/>
            <person name="Magnuson J."/>
            <person name="Mondo S."/>
            <person name="Nolan M."/>
            <person name="Ohm R."/>
            <person name="Pangilinan J."/>
            <person name="Park H.-J."/>
            <person name="Ramirez L."/>
            <person name="Alfaro M."/>
            <person name="Sun H."/>
            <person name="Tritt A."/>
            <person name="Yoshinaga Y."/>
            <person name="Zwiers L.-H."/>
            <person name="Turgeon B."/>
            <person name="Goodwin S."/>
            <person name="Spatafora J."/>
            <person name="Crous P."/>
            <person name="Grigoriev I."/>
        </authorList>
    </citation>
    <scope>NUCLEOTIDE SEQUENCE</scope>
    <source>
        <strain evidence="2">CBS 121410</strain>
    </source>
</reference>
<feature type="compositionally biased region" description="Low complexity" evidence="1">
    <location>
        <begin position="481"/>
        <end position="519"/>
    </location>
</feature>
<feature type="compositionally biased region" description="Polar residues" evidence="1">
    <location>
        <begin position="86"/>
        <end position="103"/>
    </location>
</feature>
<sequence length="555" mass="58966">MSDSQTSVLTEAQHLWYKQAIAKTSNWHNNRASQGKQVSWGTVAQTAVPSKPSFKSSAGMVLATKPTAFSYDPKAARAPASVAPHTVTQNKTQSKPAAGTISATKQTGNISTRAADPKSNVAGRNPIHTANTNNTYIRVMASVAESTQRWYNDYAGYTFRDIPIEIESSAESLDSDELTPTATCLSSTHQWLTDYAKYTVHDIPAEIESSVESLDSDESTPTQTLSDDANMAEHHSQPSVASTTDIALDVISVAENKVSSSSPAFENAVTATCLASTQRWYIDYAGNTINDIPIESESSEESLHNYETTPTESLGPNSSSSDVKRSPDVSLDQGFDSEVADAMGFTACTDTKANSIGVEHEDTPEPPKSNASPATSINPPPKTSMGRLQSAPTKALPVAPRATPPAPSNATNGGGIQTGVKNNGEGQTLQAKASAWSSTWFAGQRQGGSRPQPRQPVSRPPQVKQQQRGPSTQVGGQRRTPAAGNAGRRVAGPGVVGPQPQQQKAPAAPMAGGQAKKMGSGLTSRYQAERFDPNHQAWLKSWALRGKFRGQVYGI</sequence>
<comment type="caution">
    <text evidence="2">The sequence shown here is derived from an EMBL/GenBank/DDBJ whole genome shotgun (WGS) entry which is preliminary data.</text>
</comment>
<evidence type="ECO:0000313" key="2">
    <source>
        <dbReference type="EMBL" id="KAF2092271.1"/>
    </source>
</evidence>
<feature type="region of interest" description="Disordered" evidence="1">
    <location>
        <begin position="80"/>
        <end position="103"/>
    </location>
</feature>
<accession>A0A9P4HZQ3</accession>
<feature type="region of interest" description="Disordered" evidence="1">
    <location>
        <begin position="210"/>
        <end position="241"/>
    </location>
</feature>
<evidence type="ECO:0000256" key="1">
    <source>
        <dbReference type="SAM" id="MobiDB-lite"/>
    </source>
</evidence>
<protein>
    <submittedName>
        <fullName evidence="2">Uncharacterized protein</fullName>
    </submittedName>
</protein>
<proteinExistence type="predicted"/>
<feature type="compositionally biased region" description="Polar residues" evidence="1">
    <location>
        <begin position="419"/>
        <end position="441"/>
    </location>
</feature>